<comment type="caution">
    <text evidence="3">The sequence shown here is derived from an EMBL/GenBank/DDBJ whole genome shotgun (WGS) entry which is preliminary data.</text>
</comment>
<evidence type="ECO:0000256" key="1">
    <source>
        <dbReference type="ARBA" id="ARBA00022737"/>
    </source>
</evidence>
<dbReference type="InterPro" id="IPR011990">
    <property type="entry name" value="TPR-like_helical_dom_sf"/>
</dbReference>
<dbReference type="Gene3D" id="1.25.40.10">
    <property type="entry name" value="Tetratricopeptide repeat domain"/>
    <property type="match status" value="1"/>
</dbReference>
<name>A0A9W7AVS9_9STRA</name>
<reference evidence="4" key="1">
    <citation type="journal article" date="2023" name="Commun. Biol.">
        <title>Genome analysis of Parmales, the sister group of diatoms, reveals the evolutionary specialization of diatoms from phago-mixotrophs to photoautotrophs.</title>
        <authorList>
            <person name="Ban H."/>
            <person name="Sato S."/>
            <person name="Yoshikawa S."/>
            <person name="Yamada K."/>
            <person name="Nakamura Y."/>
            <person name="Ichinomiya M."/>
            <person name="Sato N."/>
            <person name="Blanc-Mathieu R."/>
            <person name="Endo H."/>
            <person name="Kuwata A."/>
            <person name="Ogata H."/>
        </authorList>
    </citation>
    <scope>NUCLEOTIDE SEQUENCE [LARGE SCALE GENOMIC DNA]</scope>
</reference>
<keyword evidence="1" id="KW-0677">Repeat</keyword>
<dbReference type="PANTHER" id="PTHR45641:SF19">
    <property type="entry name" value="NEPHROCYSTIN-3"/>
    <property type="match status" value="1"/>
</dbReference>
<accession>A0A9W7AVS9</accession>
<proteinExistence type="predicted"/>
<dbReference type="Proteomes" id="UP001162640">
    <property type="component" value="Unassembled WGS sequence"/>
</dbReference>
<dbReference type="SUPFAM" id="SSF48452">
    <property type="entry name" value="TPR-like"/>
    <property type="match status" value="1"/>
</dbReference>
<dbReference type="Pfam" id="PF13424">
    <property type="entry name" value="TPR_12"/>
    <property type="match status" value="1"/>
</dbReference>
<evidence type="ECO:0000313" key="3">
    <source>
        <dbReference type="EMBL" id="GMH79926.1"/>
    </source>
</evidence>
<keyword evidence="2" id="KW-0802">TPR repeat</keyword>
<dbReference type="EMBL" id="BLQM01000273">
    <property type="protein sequence ID" value="GMH79926.1"/>
    <property type="molecule type" value="Genomic_DNA"/>
</dbReference>
<dbReference type="PANTHER" id="PTHR45641">
    <property type="entry name" value="TETRATRICOPEPTIDE REPEAT PROTEIN (AFU_ORTHOLOGUE AFUA_6G03870)"/>
    <property type="match status" value="1"/>
</dbReference>
<gene>
    <name evidence="3" type="ORF">TL16_g08324</name>
</gene>
<protein>
    <recommendedName>
        <fullName evidence="5">Kinesin light chain</fullName>
    </recommendedName>
</protein>
<dbReference type="Pfam" id="PF13374">
    <property type="entry name" value="TPR_10"/>
    <property type="match status" value="1"/>
</dbReference>
<organism evidence="3 4">
    <name type="scientific">Triparma laevis f. inornata</name>
    <dbReference type="NCBI Taxonomy" id="1714386"/>
    <lineage>
        <taxon>Eukaryota</taxon>
        <taxon>Sar</taxon>
        <taxon>Stramenopiles</taxon>
        <taxon>Ochrophyta</taxon>
        <taxon>Bolidophyceae</taxon>
        <taxon>Parmales</taxon>
        <taxon>Triparmaceae</taxon>
        <taxon>Triparma</taxon>
    </lineage>
</organism>
<evidence type="ECO:0008006" key="5">
    <source>
        <dbReference type="Google" id="ProtNLM"/>
    </source>
</evidence>
<dbReference type="InterPro" id="IPR019734">
    <property type="entry name" value="TPR_rpt"/>
</dbReference>
<sequence>MCCWMLGENSEKALEATYGLIASEEMSEETRVEEFRDLVKRANESLGEDNPVTLDALNDLGEALNDTGQFEEAQKILEESFAATERMLGPDHWKTLSMNNLGNVFLESRKGEKALEIYLQCLKRKETTLGKTHPATLETVANIAMSYDDGLKQYDKAMEYYARAMKGWEMIFGKDHSDTRGCARNYRDCLNKRAEEMVKYAEEIEGGFPGLDEDSDDVVESEEEIGQLAAIRQSCARLAAIRQHG</sequence>
<dbReference type="AlphaFoldDB" id="A0A9W7AVS9"/>
<evidence type="ECO:0000313" key="4">
    <source>
        <dbReference type="Proteomes" id="UP001162640"/>
    </source>
</evidence>
<evidence type="ECO:0000256" key="2">
    <source>
        <dbReference type="ARBA" id="ARBA00022803"/>
    </source>
</evidence>
<dbReference type="SMART" id="SM00028">
    <property type="entry name" value="TPR"/>
    <property type="match status" value="2"/>
</dbReference>